<evidence type="ECO:0000313" key="14">
    <source>
        <dbReference type="Proteomes" id="UP001472677"/>
    </source>
</evidence>
<dbReference type="SMART" id="SM00320">
    <property type="entry name" value="WD40"/>
    <property type="match status" value="5"/>
</dbReference>
<evidence type="ECO:0000256" key="6">
    <source>
        <dbReference type="ARBA" id="ARBA00023015"/>
    </source>
</evidence>
<comment type="similarity">
    <text evidence="2 10">Belongs to the WD repeat HIR1 family.</text>
</comment>
<evidence type="ECO:0000256" key="9">
    <source>
        <dbReference type="PROSITE-ProRule" id="PRU00221"/>
    </source>
</evidence>
<evidence type="ECO:0000259" key="12">
    <source>
        <dbReference type="Pfam" id="PF07569"/>
    </source>
</evidence>
<keyword evidence="4 10" id="KW-0677">Repeat</keyword>
<feature type="region of interest" description="Disordered" evidence="11">
    <location>
        <begin position="415"/>
        <end position="453"/>
    </location>
</feature>
<keyword evidence="5 10" id="KW-0156">Chromatin regulator</keyword>
<evidence type="ECO:0000256" key="11">
    <source>
        <dbReference type="SAM" id="MobiDB-lite"/>
    </source>
</evidence>
<accession>A0ABR2FND1</accession>
<keyword evidence="6 10" id="KW-0805">Transcription regulation</keyword>
<protein>
    <recommendedName>
        <fullName evidence="10">Protein HIRA</fullName>
    </recommendedName>
</protein>
<proteinExistence type="inferred from homology"/>
<evidence type="ECO:0000256" key="7">
    <source>
        <dbReference type="ARBA" id="ARBA00023163"/>
    </source>
</evidence>
<organism evidence="13 14">
    <name type="scientific">Hibiscus sabdariffa</name>
    <name type="common">roselle</name>
    <dbReference type="NCBI Taxonomy" id="183260"/>
    <lineage>
        <taxon>Eukaryota</taxon>
        <taxon>Viridiplantae</taxon>
        <taxon>Streptophyta</taxon>
        <taxon>Embryophyta</taxon>
        <taxon>Tracheophyta</taxon>
        <taxon>Spermatophyta</taxon>
        <taxon>Magnoliopsida</taxon>
        <taxon>eudicotyledons</taxon>
        <taxon>Gunneridae</taxon>
        <taxon>Pentapetalae</taxon>
        <taxon>rosids</taxon>
        <taxon>malvids</taxon>
        <taxon>Malvales</taxon>
        <taxon>Malvaceae</taxon>
        <taxon>Malvoideae</taxon>
        <taxon>Hibiscus</taxon>
    </lineage>
</organism>
<comment type="caution">
    <text evidence="13">The sequence shown here is derived from an EMBL/GenBank/DDBJ whole genome shotgun (WGS) entry which is preliminary data.</text>
</comment>
<dbReference type="EMBL" id="JBBPBM010000006">
    <property type="protein sequence ID" value="KAK8582219.1"/>
    <property type="molecule type" value="Genomic_DNA"/>
</dbReference>
<evidence type="ECO:0000256" key="5">
    <source>
        <dbReference type="ARBA" id="ARBA00022853"/>
    </source>
</evidence>
<dbReference type="Gene3D" id="2.130.10.10">
    <property type="entry name" value="YVTN repeat-like/Quinoprotein amine dehydrogenase"/>
    <property type="match status" value="3"/>
</dbReference>
<name>A0ABR2FND1_9ROSI</name>
<sequence length="861" mass="94220">MIAEKPSWVRHEGMQIFSIDVRPGGLRFATGGGDHKVRIWNLESVARDLENDESTQRLLATLNDHFGSVNCVRWAKHGRFAASGSDDQVILIHERKPGSGTTEFGSGELPDVENWKVAMTLRDTRPMWWILIAVLRGHSSLIKGVAWDPIGSFIASQSDDKTVLIWRTSDWSLAHRTEGHWAKSLGSTFFRRLGWSPCGHFITTTHGYQKPRHSAPVLERGEWAASFDFLGHNAPVIVVKFNHSMFRRNFANSQEVKAAPVDWANGAAKIGGKESQPYNVIAIGSQDSTVTVWTTASPRPLFVAKHFFGQSVVDLSWSSDGYSLFACSLDGTVATFHFEAKELGHRLSDAELDELKKSCYGDIRGQQANLAESSAQLLLEAASAKQSTGKKVPSNVQQNQIPAKPSVELGIKNKIAEPQNDDGKKSGLAVSDGLNKAMSPARISSPVKQREYRRTDGRKRIIPEVVGVPSQQENICGNAQSPALDFPVASSDHRKNEHSGVTARATVTDSLVIEKVLVSAGQDHGIDVEKSGSMKPSASSASSTTSLSIRVFDKKEGNDMTPVCLEACLSEHAVNDIAGVGHATTFIDCDESWKLLLVTRKGSLYLWDLFNRNCLLHDSLASLISLDLSLSAKGTIKLISAKLSKSGYPLVVLATRHAFLFDMSLMCWLRVADDCFPASNFASSWSLGSVQTGELAARKYLARKPGWSRVTDNGVQTRAHLEAQLASSLALESPNEYRQGLLSYICFLAREADESGLREVCESFLGPPTGMASDSKNPAWDPYVLRLLNEFMDLLSEYQSVENILDQKTHLHRLYLSQPVNVIGLMDSTPSAAAQTDSPDLATHPPPSADKMGSAPINRSK</sequence>
<evidence type="ECO:0000256" key="8">
    <source>
        <dbReference type="ARBA" id="ARBA00023242"/>
    </source>
</evidence>
<dbReference type="InterPro" id="IPR031120">
    <property type="entry name" value="HIR1-like"/>
</dbReference>
<dbReference type="InterPro" id="IPR015943">
    <property type="entry name" value="WD40/YVTN_repeat-like_dom_sf"/>
</dbReference>
<dbReference type="PANTHER" id="PTHR13831">
    <property type="entry name" value="MEMBER OF THE HIR1 FAMILY OF WD-REPEAT PROTEINS"/>
    <property type="match status" value="1"/>
</dbReference>
<feature type="repeat" description="WD" evidence="9">
    <location>
        <begin position="135"/>
        <end position="176"/>
    </location>
</feature>
<keyword evidence="7 10" id="KW-0804">Transcription</keyword>
<dbReference type="InterPro" id="IPR001680">
    <property type="entry name" value="WD40_rpt"/>
</dbReference>
<keyword evidence="10" id="KW-0678">Repressor</keyword>
<dbReference type="InterPro" id="IPR036322">
    <property type="entry name" value="WD40_repeat_dom_sf"/>
</dbReference>
<dbReference type="SUPFAM" id="SSF50978">
    <property type="entry name" value="WD40 repeat-like"/>
    <property type="match status" value="1"/>
</dbReference>
<dbReference type="Proteomes" id="UP001472677">
    <property type="component" value="Unassembled WGS sequence"/>
</dbReference>
<feature type="region of interest" description="Disordered" evidence="11">
    <location>
        <begin position="830"/>
        <end position="861"/>
    </location>
</feature>
<evidence type="ECO:0000256" key="10">
    <source>
        <dbReference type="RuleBase" id="RU364014"/>
    </source>
</evidence>
<feature type="domain" description="Protein HIRA-like C-terminal" evidence="12">
    <location>
        <begin position="582"/>
        <end position="763"/>
    </location>
</feature>
<evidence type="ECO:0000256" key="1">
    <source>
        <dbReference type="ARBA" id="ARBA00004123"/>
    </source>
</evidence>
<comment type="function">
    <text evidence="10">Required for replication-independent chromatin assembly and for the periodic repression of histone gene transcription during the cell cycle.</text>
</comment>
<comment type="subcellular location">
    <subcellularLocation>
        <location evidence="1 10">Nucleus</location>
    </subcellularLocation>
</comment>
<gene>
    <name evidence="13" type="ORF">V6N12_072411</name>
</gene>
<keyword evidence="8 10" id="KW-0539">Nucleus</keyword>
<evidence type="ECO:0000256" key="3">
    <source>
        <dbReference type="ARBA" id="ARBA00022574"/>
    </source>
</evidence>
<keyword evidence="14" id="KW-1185">Reference proteome</keyword>
<dbReference type="InterPro" id="IPR011494">
    <property type="entry name" value="HIRA-like_C"/>
</dbReference>
<dbReference type="PROSITE" id="PS50082">
    <property type="entry name" value="WD_REPEATS_2"/>
    <property type="match status" value="2"/>
</dbReference>
<dbReference type="Pfam" id="PF00400">
    <property type="entry name" value="WD40"/>
    <property type="match status" value="4"/>
</dbReference>
<evidence type="ECO:0000313" key="13">
    <source>
        <dbReference type="EMBL" id="KAK8582219.1"/>
    </source>
</evidence>
<feature type="repeat" description="WD" evidence="9">
    <location>
        <begin position="9"/>
        <end position="44"/>
    </location>
</feature>
<evidence type="ECO:0000256" key="2">
    <source>
        <dbReference type="ARBA" id="ARBA00007306"/>
    </source>
</evidence>
<evidence type="ECO:0000256" key="4">
    <source>
        <dbReference type="ARBA" id="ARBA00022737"/>
    </source>
</evidence>
<dbReference type="PANTHER" id="PTHR13831:SF0">
    <property type="entry name" value="PROTEIN HIRA"/>
    <property type="match status" value="1"/>
</dbReference>
<reference evidence="13 14" key="1">
    <citation type="journal article" date="2024" name="G3 (Bethesda)">
        <title>Genome assembly of Hibiscus sabdariffa L. provides insights into metabolisms of medicinal natural products.</title>
        <authorList>
            <person name="Kim T."/>
        </authorList>
    </citation>
    <scope>NUCLEOTIDE SEQUENCE [LARGE SCALE GENOMIC DNA]</scope>
    <source>
        <strain evidence="13">TK-2024</strain>
        <tissue evidence="13">Old leaves</tissue>
    </source>
</reference>
<dbReference type="PROSITE" id="PS50294">
    <property type="entry name" value="WD_REPEATS_REGION"/>
    <property type="match status" value="1"/>
</dbReference>
<dbReference type="Pfam" id="PF07569">
    <property type="entry name" value="Hira"/>
    <property type="match status" value="1"/>
</dbReference>
<keyword evidence="3 9" id="KW-0853">WD repeat</keyword>